<feature type="transmembrane region" description="Helical" evidence="6">
    <location>
        <begin position="204"/>
        <end position="224"/>
    </location>
</feature>
<evidence type="ECO:0000256" key="4">
    <source>
        <dbReference type="ARBA" id="ARBA00022989"/>
    </source>
</evidence>
<feature type="transmembrane region" description="Helical" evidence="6">
    <location>
        <begin position="517"/>
        <end position="540"/>
    </location>
</feature>
<feature type="transmembrane region" description="Helical" evidence="6">
    <location>
        <begin position="244"/>
        <end position="264"/>
    </location>
</feature>
<protein>
    <recommendedName>
        <fullName evidence="6">Choline transporter-like protein</fullName>
    </recommendedName>
</protein>
<dbReference type="PANTHER" id="PTHR12385">
    <property type="entry name" value="CHOLINE TRANSPORTER-LIKE (SLC FAMILY 44)"/>
    <property type="match status" value="1"/>
</dbReference>
<feature type="transmembrane region" description="Helical" evidence="6">
    <location>
        <begin position="338"/>
        <end position="357"/>
    </location>
</feature>
<comment type="caution">
    <text evidence="7">The sequence shown here is derived from an EMBL/GenBank/DDBJ whole genome shotgun (WGS) entry which is preliminary data.</text>
</comment>
<keyword evidence="4 6" id="KW-1133">Transmembrane helix</keyword>
<evidence type="ECO:0000313" key="8">
    <source>
        <dbReference type="Proteomes" id="UP001346149"/>
    </source>
</evidence>
<comment type="subcellular location">
    <subcellularLocation>
        <location evidence="6">Cell membrane</location>
        <topology evidence="6">Multi-pass membrane protein</topology>
    </subcellularLocation>
    <subcellularLocation>
        <location evidence="1">Membrane</location>
        <topology evidence="1">Multi-pass membrane protein</topology>
    </subcellularLocation>
</comment>
<reference evidence="7 8" key="1">
    <citation type="journal article" date="2023" name="Hortic Res">
        <title>Pangenome of water caltrop reveals structural variations and asymmetric subgenome divergence after allopolyploidization.</title>
        <authorList>
            <person name="Zhang X."/>
            <person name="Chen Y."/>
            <person name="Wang L."/>
            <person name="Yuan Y."/>
            <person name="Fang M."/>
            <person name="Shi L."/>
            <person name="Lu R."/>
            <person name="Comes H.P."/>
            <person name="Ma Y."/>
            <person name="Chen Y."/>
            <person name="Huang G."/>
            <person name="Zhou Y."/>
            <person name="Zheng Z."/>
            <person name="Qiu Y."/>
        </authorList>
    </citation>
    <scope>NUCLEOTIDE SEQUENCE [LARGE SCALE GENOMIC DNA]</scope>
    <source>
        <strain evidence="7">F231</strain>
    </source>
</reference>
<dbReference type="PANTHER" id="PTHR12385:SF98">
    <property type="entry name" value="CHOLINE TRANSPORTER-LIKE PROTEIN"/>
    <property type="match status" value="1"/>
</dbReference>
<organism evidence="7 8">
    <name type="scientific">Trapa natans</name>
    <name type="common">Water chestnut</name>
    <dbReference type="NCBI Taxonomy" id="22666"/>
    <lineage>
        <taxon>Eukaryota</taxon>
        <taxon>Viridiplantae</taxon>
        <taxon>Streptophyta</taxon>
        <taxon>Embryophyta</taxon>
        <taxon>Tracheophyta</taxon>
        <taxon>Spermatophyta</taxon>
        <taxon>Magnoliopsida</taxon>
        <taxon>eudicotyledons</taxon>
        <taxon>Gunneridae</taxon>
        <taxon>Pentapetalae</taxon>
        <taxon>rosids</taxon>
        <taxon>malvids</taxon>
        <taxon>Myrtales</taxon>
        <taxon>Lythraceae</taxon>
        <taxon>Trapa</taxon>
    </lineage>
</organism>
<dbReference type="EMBL" id="JAXQNO010000015">
    <property type="protein sequence ID" value="KAK4783408.1"/>
    <property type="molecule type" value="Genomic_DNA"/>
</dbReference>
<dbReference type="GO" id="GO:0005886">
    <property type="term" value="C:plasma membrane"/>
    <property type="evidence" value="ECO:0007669"/>
    <property type="project" value="UniProtKB-SubCell"/>
</dbReference>
<evidence type="ECO:0000256" key="6">
    <source>
        <dbReference type="RuleBase" id="RU368066"/>
    </source>
</evidence>
<feature type="transmembrane region" description="Helical" evidence="6">
    <location>
        <begin position="285"/>
        <end position="311"/>
    </location>
</feature>
<dbReference type="InterPro" id="IPR007603">
    <property type="entry name" value="Choline_transptr-like"/>
</dbReference>
<evidence type="ECO:0000256" key="1">
    <source>
        <dbReference type="ARBA" id="ARBA00004141"/>
    </source>
</evidence>
<keyword evidence="5 6" id="KW-0472">Membrane</keyword>
<evidence type="ECO:0000313" key="7">
    <source>
        <dbReference type="EMBL" id="KAK4783408.1"/>
    </source>
</evidence>
<comment type="function">
    <text evidence="6">Choline transporter.</text>
</comment>
<dbReference type="Proteomes" id="UP001346149">
    <property type="component" value="Unassembled WGS sequence"/>
</dbReference>
<feature type="transmembrane region" description="Helical" evidence="6">
    <location>
        <begin position="478"/>
        <end position="511"/>
    </location>
</feature>
<keyword evidence="3 6" id="KW-0812">Transmembrane</keyword>
<name>A0AAN7R2H5_TRANT</name>
<feature type="transmembrane region" description="Helical" evidence="6">
    <location>
        <begin position="91"/>
        <end position="113"/>
    </location>
</feature>
<keyword evidence="8" id="KW-1185">Reference proteome</keyword>
<evidence type="ECO:0000256" key="2">
    <source>
        <dbReference type="ARBA" id="ARBA00007168"/>
    </source>
</evidence>
<evidence type="ECO:0000256" key="5">
    <source>
        <dbReference type="ARBA" id="ARBA00023136"/>
    </source>
</evidence>
<accession>A0AAN7R2H5</accession>
<sequence>MNKPSSWIKVSCLIIIKKKKVASFVTCFPSSPMDDSKENPALITTLHDSSASEPLLSKVPEPCRSEVEKEPDLSQHLQITYKHSPRPFRDLPFLIIFAFLVLCTFGFGIFSVFHRNSNYSNVSSYTYSASSDSCVRSSTSASWVTFNSPSSAPSPDFASWVSLKSLSSSNILRVLTWVLGITLILSLLICFLLLLLLKRYTKQVVYVCLPFFFAVLVFFNIFWFVACTVSSSCSDAFPLAYRTLVLGIVFLIIGVIVWIFVANWHRVDLTVNIIGVASDALSSNLVLLGVLPCLSIGLVAYYAPIIVFLVFARHNGKIVPKESSSGEYTCTWKQEGWVPAYSALASLIMLWSLTTMIEAKVYVISGTIAQWYFAKEEEDSAPRQSISTSLRNAFCSSSGTLCLSGLLTAIVRIVRRSDDSTGREDAPGTLNPVLPFGANPLLPSIEFLNKFAINFAAITGEAYCTSARMTYQLLKRNLLSAVFVEVVSTRLLGGIVFVISAVYAAATWGILKGATDLGVYSYFLALLAWGVLMLVLGFFIHVLDNVIDTIYICYAIDRDGGEVCKQDVHEVYVQLPIIGNSGSSPGSRIITA</sequence>
<gene>
    <name evidence="7" type="ORF">SAY86_007782</name>
</gene>
<dbReference type="Pfam" id="PF04515">
    <property type="entry name" value="Choline_transpo"/>
    <property type="match status" value="1"/>
</dbReference>
<dbReference type="AlphaFoldDB" id="A0AAN7R2H5"/>
<feature type="transmembrane region" description="Helical" evidence="6">
    <location>
        <begin position="174"/>
        <end position="197"/>
    </location>
</feature>
<evidence type="ECO:0000256" key="3">
    <source>
        <dbReference type="ARBA" id="ARBA00022692"/>
    </source>
</evidence>
<dbReference type="GO" id="GO:0022857">
    <property type="term" value="F:transmembrane transporter activity"/>
    <property type="evidence" value="ECO:0007669"/>
    <property type="project" value="UniProtKB-UniRule"/>
</dbReference>
<comment type="similarity">
    <text evidence="2 6">Belongs to the CTL (choline transporter-like) family.</text>
</comment>
<proteinExistence type="inferred from homology"/>